<evidence type="ECO:0000313" key="7">
    <source>
        <dbReference type="EMBL" id="MBR7888352.1"/>
    </source>
</evidence>
<evidence type="ECO:0000256" key="1">
    <source>
        <dbReference type="ARBA" id="ARBA00004370"/>
    </source>
</evidence>
<dbReference type="SUPFAM" id="SSF55785">
    <property type="entry name" value="PYP-like sensor domain (PAS domain)"/>
    <property type="match status" value="2"/>
</dbReference>
<evidence type="ECO:0000256" key="3">
    <source>
        <dbReference type="PROSITE-ProRule" id="PRU00284"/>
    </source>
</evidence>
<comment type="caution">
    <text evidence="7">The sequence shown here is derived from an EMBL/GenBank/DDBJ whole genome shotgun (WGS) entry which is preliminary data.</text>
</comment>
<dbReference type="NCBIfam" id="TIGR00229">
    <property type="entry name" value="sensory_box"/>
    <property type="match status" value="1"/>
</dbReference>
<dbReference type="CDD" id="cd00130">
    <property type="entry name" value="PAS"/>
    <property type="match status" value="1"/>
</dbReference>
<dbReference type="InterPro" id="IPR004089">
    <property type="entry name" value="MCPsignal_dom"/>
</dbReference>
<dbReference type="SUPFAM" id="SSF58104">
    <property type="entry name" value="Methyl-accepting chemotaxis protein (MCP) signaling domain"/>
    <property type="match status" value="1"/>
</dbReference>
<dbReference type="InterPro" id="IPR013655">
    <property type="entry name" value="PAS_fold_3"/>
</dbReference>
<feature type="coiled-coil region" evidence="4">
    <location>
        <begin position="5"/>
        <end position="32"/>
    </location>
</feature>
<evidence type="ECO:0000259" key="6">
    <source>
        <dbReference type="PROSITE" id="PS50113"/>
    </source>
</evidence>
<keyword evidence="8" id="KW-1185">Reference proteome</keyword>
<dbReference type="PANTHER" id="PTHR32089:SF112">
    <property type="entry name" value="LYSOZYME-LIKE PROTEIN-RELATED"/>
    <property type="match status" value="1"/>
</dbReference>
<gene>
    <name evidence="7" type="ORF">J9B83_05300</name>
</gene>
<dbReference type="InterPro" id="IPR000014">
    <property type="entry name" value="PAS"/>
</dbReference>
<dbReference type="Gene3D" id="3.30.450.20">
    <property type="entry name" value="PAS domain"/>
    <property type="match status" value="2"/>
</dbReference>
<dbReference type="Pfam" id="PF00015">
    <property type="entry name" value="MCPsignal"/>
    <property type="match status" value="1"/>
</dbReference>
<dbReference type="Proteomes" id="UP000679722">
    <property type="component" value="Unassembled WGS sequence"/>
</dbReference>
<dbReference type="PROSITE" id="PS50111">
    <property type="entry name" value="CHEMOTAXIS_TRANSDUC_2"/>
    <property type="match status" value="1"/>
</dbReference>
<dbReference type="PROSITE" id="PS50113">
    <property type="entry name" value="PAC"/>
    <property type="match status" value="1"/>
</dbReference>
<evidence type="ECO:0000256" key="4">
    <source>
        <dbReference type="SAM" id="Coils"/>
    </source>
</evidence>
<reference evidence="8" key="2">
    <citation type="submission" date="2023-07" db="EMBL/GenBank/DDBJ databases">
        <title>Marinomonas vulgaris A79, complete genome.</title>
        <authorList>
            <person name="Ying J.-J."/>
        </authorList>
    </citation>
    <scope>NUCLEOTIDE SEQUENCE [LARGE SCALE GENOMIC DNA]</scope>
    <source>
        <strain evidence="8">A79</strain>
    </source>
</reference>
<dbReference type="PANTHER" id="PTHR32089">
    <property type="entry name" value="METHYL-ACCEPTING CHEMOTAXIS PROTEIN MCPB"/>
    <property type="match status" value="1"/>
</dbReference>
<proteinExistence type="predicted"/>
<feature type="domain" description="Methyl-accepting transducer" evidence="5">
    <location>
        <begin position="265"/>
        <end position="437"/>
    </location>
</feature>
<dbReference type="EMBL" id="JAGSSV010000004">
    <property type="protein sequence ID" value="MBR7888352.1"/>
    <property type="molecule type" value="Genomic_DNA"/>
</dbReference>
<protein>
    <submittedName>
        <fullName evidence="7">PAS domain-containing protein</fullName>
    </submittedName>
</protein>
<organism evidence="7 8">
    <name type="scientific">Marinomonas vulgaris</name>
    <dbReference type="NCBI Taxonomy" id="2823372"/>
    <lineage>
        <taxon>Bacteria</taxon>
        <taxon>Pseudomonadati</taxon>
        <taxon>Pseudomonadota</taxon>
        <taxon>Gammaproteobacteria</taxon>
        <taxon>Oceanospirillales</taxon>
        <taxon>Oceanospirillaceae</taxon>
        <taxon>Marinomonas</taxon>
    </lineage>
</organism>
<name>A0ABS5HA83_9GAMM</name>
<comment type="subcellular location">
    <subcellularLocation>
        <location evidence="1">Membrane</location>
    </subcellularLocation>
</comment>
<evidence type="ECO:0000256" key="2">
    <source>
        <dbReference type="ARBA" id="ARBA00023224"/>
    </source>
</evidence>
<dbReference type="Pfam" id="PF08447">
    <property type="entry name" value="PAS_3"/>
    <property type="match status" value="1"/>
</dbReference>
<feature type="domain" description="PAC" evidence="6">
    <location>
        <begin position="215"/>
        <end position="267"/>
    </location>
</feature>
<accession>A0ABS5HA83</accession>
<dbReference type="Pfam" id="PF13426">
    <property type="entry name" value="PAS_9"/>
    <property type="match status" value="1"/>
</dbReference>
<evidence type="ECO:0000313" key="8">
    <source>
        <dbReference type="Proteomes" id="UP000679722"/>
    </source>
</evidence>
<sequence length="437" mass="48855">MLLRNKKLLNRIDELEKALLSFQETQDDLQQEMLYFSMSSEGTILSANGLFLASFDSKKDELIGKNIQQFIVGKSLQKEHCQRMLASIVGKHHWHGAMQLEGKNNKEMWYRAIIQPKKLENNSTVLEVYSTELTRTISQSRETQDMLTALNRSSAVIEFSLDGIILNANDNFLKSMQYTKSQVIGKHHKMFCDAQEVSSQAYQDFWHKLRSGAFISQRFKRINSEGNAVWLEASYNPVHDDSGELYKVIKLATVITEQMDRELAVSDAAQIAYDTSMKTDENALKGIDVIASTISIMNELTEQMKHASTGVSELSTQSIKVSELVDSIRGIADQTNLLALNAAIEAARAGEQGRGFAVVADEVRQLALRTSTATQEIINVVDDNKTLTENAVLLIERGMDKAHQALDLATDTGNVMNDIQLESQQVVNAVGQFNKAR</sequence>
<evidence type="ECO:0000259" key="5">
    <source>
        <dbReference type="PROSITE" id="PS50111"/>
    </source>
</evidence>
<dbReference type="InterPro" id="IPR035965">
    <property type="entry name" value="PAS-like_dom_sf"/>
</dbReference>
<keyword evidence="4" id="KW-0175">Coiled coil</keyword>
<dbReference type="InterPro" id="IPR000700">
    <property type="entry name" value="PAS-assoc_C"/>
</dbReference>
<dbReference type="Gene3D" id="1.10.287.950">
    <property type="entry name" value="Methyl-accepting chemotaxis protein"/>
    <property type="match status" value="1"/>
</dbReference>
<dbReference type="SMART" id="SM00283">
    <property type="entry name" value="MA"/>
    <property type="match status" value="1"/>
</dbReference>
<reference evidence="7 8" key="1">
    <citation type="submission" date="2021-04" db="EMBL/GenBank/DDBJ databases">
        <authorList>
            <person name="Sun C."/>
        </authorList>
    </citation>
    <scope>NUCLEOTIDE SEQUENCE [LARGE SCALE GENOMIC DNA]</scope>
    <source>
        <strain evidence="7 8">A79</strain>
    </source>
</reference>
<keyword evidence="2 3" id="KW-0807">Transducer</keyword>